<gene>
    <name evidence="1" type="ORF">F2Q68_00010563</name>
</gene>
<sequence>MALDACTATPRALHVLQHGQDSCRAPPLLPDVRLHDWNSCKAPQQLPHGWPHASVTCAAKPRAWSIHLVLLHVRLHVLLPCTVPPRASIDTQLAGYGCEDMIWGRGLFIEDNNQSASGWWQPVCRFAWLRMHVQRYPVLHMSGCMSRTHAERHHSSQISGCMTGTHARRHSITQMAGRMLRLHERRHLVLGRSTSCFYMSSCMQLPYTVTTRASVDTQLAEQLTPCSDPLDQATSSCSVCSSDFDSSGEFSSHDQSQIFF</sequence>
<dbReference type="Proteomes" id="UP000712281">
    <property type="component" value="Unassembled WGS sequence"/>
</dbReference>
<accession>A0A8S9KQN2</accession>
<evidence type="ECO:0000313" key="1">
    <source>
        <dbReference type="EMBL" id="KAF2596402.1"/>
    </source>
</evidence>
<protein>
    <submittedName>
        <fullName evidence="1">Uncharacterized protein</fullName>
    </submittedName>
</protein>
<dbReference type="EMBL" id="QGKW02000717">
    <property type="protein sequence ID" value="KAF2596402.1"/>
    <property type="molecule type" value="Genomic_DNA"/>
</dbReference>
<dbReference type="AlphaFoldDB" id="A0A8S9KQN2"/>
<evidence type="ECO:0000313" key="2">
    <source>
        <dbReference type="Proteomes" id="UP000712281"/>
    </source>
</evidence>
<proteinExistence type="predicted"/>
<name>A0A8S9KQN2_BRACR</name>
<comment type="caution">
    <text evidence="1">The sequence shown here is derived from an EMBL/GenBank/DDBJ whole genome shotgun (WGS) entry which is preliminary data.</text>
</comment>
<reference evidence="1" key="1">
    <citation type="submission" date="2019-12" db="EMBL/GenBank/DDBJ databases">
        <title>Genome sequencing and annotation of Brassica cretica.</title>
        <authorList>
            <person name="Studholme D.J."/>
            <person name="Sarris P.F."/>
        </authorList>
    </citation>
    <scope>NUCLEOTIDE SEQUENCE</scope>
    <source>
        <strain evidence="1">PFS-001/15</strain>
        <tissue evidence="1">Leaf</tissue>
    </source>
</reference>
<organism evidence="1 2">
    <name type="scientific">Brassica cretica</name>
    <name type="common">Mustard</name>
    <dbReference type="NCBI Taxonomy" id="69181"/>
    <lineage>
        <taxon>Eukaryota</taxon>
        <taxon>Viridiplantae</taxon>
        <taxon>Streptophyta</taxon>
        <taxon>Embryophyta</taxon>
        <taxon>Tracheophyta</taxon>
        <taxon>Spermatophyta</taxon>
        <taxon>Magnoliopsida</taxon>
        <taxon>eudicotyledons</taxon>
        <taxon>Gunneridae</taxon>
        <taxon>Pentapetalae</taxon>
        <taxon>rosids</taxon>
        <taxon>malvids</taxon>
        <taxon>Brassicales</taxon>
        <taxon>Brassicaceae</taxon>
        <taxon>Brassiceae</taxon>
        <taxon>Brassica</taxon>
    </lineage>
</organism>